<comment type="caution">
    <text evidence="2">The sequence shown here is derived from an EMBL/GenBank/DDBJ whole genome shotgun (WGS) entry which is preliminary data.</text>
</comment>
<evidence type="ECO:0000313" key="3">
    <source>
        <dbReference type="Proteomes" id="UP001189429"/>
    </source>
</evidence>
<dbReference type="Proteomes" id="UP001189429">
    <property type="component" value="Unassembled WGS sequence"/>
</dbReference>
<evidence type="ECO:0000256" key="1">
    <source>
        <dbReference type="SAM" id="MobiDB-lite"/>
    </source>
</evidence>
<keyword evidence="3" id="KW-1185">Reference proteome</keyword>
<gene>
    <name evidence="2" type="ORF">PCOR1329_LOCUS85433</name>
</gene>
<name>A0ABN9YIJ5_9DINO</name>
<feature type="compositionally biased region" description="Low complexity" evidence="1">
    <location>
        <begin position="22"/>
        <end position="34"/>
    </location>
</feature>
<sequence>MQLLFDAVSLTIENGGPVGEEAPASVPSSSSSPPWQQCFPNGASDWVPITMLPAAQWRALLHDAGFDVGGGGNSDRGSGGSRGGVLRERVVETTYADAAGAYERYAAAWGPMFPTLPTTPLRNAFFRDVAATAAHLGSTALRASARASDADSSGTADGDGGRDRAGAIVVRNLMVDIAVPARPL</sequence>
<reference evidence="2" key="1">
    <citation type="submission" date="2023-10" db="EMBL/GenBank/DDBJ databases">
        <authorList>
            <person name="Chen Y."/>
            <person name="Shah S."/>
            <person name="Dougan E. K."/>
            <person name="Thang M."/>
            <person name="Chan C."/>
        </authorList>
    </citation>
    <scope>NUCLEOTIDE SEQUENCE [LARGE SCALE GENOMIC DNA]</scope>
</reference>
<accession>A0ABN9YIJ5</accession>
<protein>
    <submittedName>
        <fullName evidence="2">Uncharacterized protein</fullName>
    </submittedName>
</protein>
<evidence type="ECO:0000313" key="2">
    <source>
        <dbReference type="EMBL" id="CAK0911594.1"/>
    </source>
</evidence>
<organism evidence="2 3">
    <name type="scientific">Prorocentrum cordatum</name>
    <dbReference type="NCBI Taxonomy" id="2364126"/>
    <lineage>
        <taxon>Eukaryota</taxon>
        <taxon>Sar</taxon>
        <taxon>Alveolata</taxon>
        <taxon>Dinophyceae</taxon>
        <taxon>Prorocentrales</taxon>
        <taxon>Prorocentraceae</taxon>
        <taxon>Prorocentrum</taxon>
    </lineage>
</organism>
<proteinExistence type="predicted"/>
<feature type="region of interest" description="Disordered" evidence="1">
    <location>
        <begin position="16"/>
        <end position="35"/>
    </location>
</feature>
<dbReference type="EMBL" id="CAUYUJ010022614">
    <property type="protein sequence ID" value="CAK0911594.1"/>
    <property type="molecule type" value="Genomic_DNA"/>
</dbReference>